<evidence type="ECO:0000313" key="12">
    <source>
        <dbReference type="Proteomes" id="UP000293360"/>
    </source>
</evidence>
<dbReference type="GO" id="GO:0003968">
    <property type="term" value="F:RNA-directed RNA polymerase activity"/>
    <property type="evidence" value="ECO:0007669"/>
    <property type="project" value="UniProtKB-KW"/>
</dbReference>
<dbReference type="Pfam" id="PF05183">
    <property type="entry name" value="RdRP"/>
    <property type="match status" value="1"/>
</dbReference>
<dbReference type="PANTHER" id="PTHR23079:SF55">
    <property type="entry name" value="RNA-DIRECTED RNA POLYMERASE"/>
    <property type="match status" value="1"/>
</dbReference>
<keyword evidence="3 8" id="KW-0808">Transferase</keyword>
<keyword evidence="6" id="KW-0943">RNA-mediated gene silencing</keyword>
<comment type="catalytic activity">
    <reaction evidence="7 8">
        <text>RNA(n) + a ribonucleoside 5'-triphosphate = RNA(n+1) + diphosphate</text>
        <dbReference type="Rhea" id="RHEA:21248"/>
        <dbReference type="Rhea" id="RHEA-COMP:14527"/>
        <dbReference type="Rhea" id="RHEA-COMP:17342"/>
        <dbReference type="ChEBI" id="CHEBI:33019"/>
        <dbReference type="ChEBI" id="CHEBI:61557"/>
        <dbReference type="ChEBI" id="CHEBI:140395"/>
        <dbReference type="EC" id="2.7.7.48"/>
    </reaction>
</comment>
<keyword evidence="5 8" id="KW-0694">RNA-binding</keyword>
<dbReference type="InterPro" id="IPR057596">
    <property type="entry name" value="RDRP_core"/>
</dbReference>
<reference evidence="11 12" key="1">
    <citation type="submission" date="2018-06" db="EMBL/GenBank/DDBJ databases">
        <title>Complete Genomes of Monosporascus.</title>
        <authorList>
            <person name="Robinson A.J."/>
            <person name="Natvig D.O."/>
        </authorList>
    </citation>
    <scope>NUCLEOTIDE SEQUENCE [LARGE SCALE GENOMIC DNA]</scope>
    <source>
        <strain evidence="11 12">CBS 110550</strain>
    </source>
</reference>
<keyword evidence="12" id="KW-1185">Reference proteome</keyword>
<evidence type="ECO:0000256" key="8">
    <source>
        <dbReference type="RuleBase" id="RU363098"/>
    </source>
</evidence>
<keyword evidence="2 8" id="KW-0696">RNA-directed RNA polymerase</keyword>
<feature type="domain" description="RDRP core" evidence="9">
    <location>
        <begin position="446"/>
        <end position="1017"/>
    </location>
</feature>
<dbReference type="OrthoDB" id="6513042at2759"/>
<dbReference type="InterPro" id="IPR007855">
    <property type="entry name" value="RDRP"/>
</dbReference>
<feature type="domain" description="RDRP C-terminal head" evidence="10">
    <location>
        <begin position="1044"/>
        <end position="1174"/>
    </location>
</feature>
<dbReference type="EC" id="2.7.7.48" evidence="8"/>
<dbReference type="GO" id="GO:0031380">
    <property type="term" value="C:nuclear RNA-directed RNA polymerase complex"/>
    <property type="evidence" value="ECO:0007669"/>
    <property type="project" value="TreeGrafter"/>
</dbReference>
<dbReference type="GO" id="GO:0030422">
    <property type="term" value="P:siRNA processing"/>
    <property type="evidence" value="ECO:0007669"/>
    <property type="project" value="TreeGrafter"/>
</dbReference>
<dbReference type="SUPFAM" id="SSF54928">
    <property type="entry name" value="RNA-binding domain, RBD"/>
    <property type="match status" value="1"/>
</dbReference>
<dbReference type="AlphaFoldDB" id="A0A4Q4STQ9"/>
<dbReference type="InterPro" id="IPR058752">
    <property type="entry name" value="RDRP_C_head"/>
</dbReference>
<sequence>MENSRQNQVGDTPVGSILQVTNWDSITLMVTGIPPQTRTSHLYRHFAGHGNITSIKIGEVAPRNTAWVSFTPIPSGQFWTPNDRMRVGNEGSFRIWVRNLPPKPQFTKNPRTQATIPARVVLFPLVLQFGVQVGDNSMMTMKTLSDRGKGNLKLNFDFRRKKMDLEFAYTLENPRKGDAPNPVPNDGPLDKERRFKAEISFSSVKAFHAIQHTDGSWFLTISLQSPPLYFKAIEAAESHSDGLTWGQHDAWHRITDLMYDNNWVKGAKTALVKVDQDIDIGRWTAYQLTLPKSGNESWEWLCPTLRDYHIEVITTTTAEFHKRPAAKADLWDLLDQHATRAAVAVLPGSLKDYHLPFDVRYQLEACISHGVLSEHNMTEEFVGRLAQLARRKVYLTNPAANLLTYICNTGKIVENPMSIFHDRQAMTYRPVFSLPDTCGWVRKVVVTPTTMYLSSPTPETTNRVLRQYHKYADRFLRVQFTEEKSLPPKLFGDPNKTSIFNRIHRTLKNGIQVAGRHYEFLAYGNSQLRELGAFFFHPTSDLTCDDIRSWMGDFHHIRVVGKYASRMGQCFSTTRIVQDLPVGSVVKDITDIEHNGWCFTDGVGKISFDLAKSIAKDLKMFNKGQIPSAFQFRLGGSKGLLVAWPEEHSNTAPSLKFNQIHLRPSQKKFHTSYSRRIEIIKQAEFTVATLNRQTITLLSALGVPDTVFMEMTREQNNKYLGAMHNQNVALDLLGKHADPNHTNEMLANIVRCGFMRMREPFLMTLLHIWRAWAQKQLKEKARLVVEQGAFLYGCVDETNTLRGHYEQPSEKASGLPQIFVQVPKSSESDEFVVKTGICVVGRNPSLHPGDIRVVEAVDVPKLRHLRDLVVFPANGDRDIPSMCSGGDLDGDDFYVFWDPRLCPGEKNFPPMNHDASKPQELGQDVQISDIQDFFVEYAKNDTVGSIAHAFIGQSDKHGAKHPKCIQLAHLHSKAVDYPKSGQPARLTNHLRPTEYPHFMEKNARTYKSHKVLGQMYDFVQRIRFEARFNEDFDERILLMYKPNDNLLLKARAMKLQYDTALQTILLQYGLDTEFELFTTFVLNTFKFRTTDYKIPEIIGNVRNELHERFIEAAVKEAGSKGRQGENFLRLVAAFYRVTWEHVQRNKLRNEDVPFISFPWVFHRELCSIAMESSKSPHLRELSRWPPGSKVWTQGITTVLKALSTETGDPAQTSS</sequence>
<name>A0A4Q4STQ9_9PEZI</name>
<dbReference type="PANTHER" id="PTHR23079">
    <property type="entry name" value="RNA-DEPENDENT RNA POLYMERASE"/>
    <property type="match status" value="1"/>
</dbReference>
<comment type="similarity">
    <text evidence="1 8">Belongs to the RdRP family.</text>
</comment>
<evidence type="ECO:0000313" key="11">
    <source>
        <dbReference type="EMBL" id="RYO80217.1"/>
    </source>
</evidence>
<evidence type="ECO:0000256" key="3">
    <source>
        <dbReference type="ARBA" id="ARBA00022679"/>
    </source>
</evidence>
<dbReference type="InterPro" id="IPR035979">
    <property type="entry name" value="RBD_domain_sf"/>
</dbReference>
<evidence type="ECO:0000256" key="1">
    <source>
        <dbReference type="ARBA" id="ARBA00005762"/>
    </source>
</evidence>
<evidence type="ECO:0000259" key="10">
    <source>
        <dbReference type="Pfam" id="PF26253"/>
    </source>
</evidence>
<evidence type="ECO:0000256" key="7">
    <source>
        <dbReference type="ARBA" id="ARBA00048744"/>
    </source>
</evidence>
<dbReference type="Proteomes" id="UP000293360">
    <property type="component" value="Unassembled WGS sequence"/>
</dbReference>
<evidence type="ECO:0000256" key="2">
    <source>
        <dbReference type="ARBA" id="ARBA00022484"/>
    </source>
</evidence>
<dbReference type="GO" id="GO:0003723">
    <property type="term" value="F:RNA binding"/>
    <property type="evidence" value="ECO:0007669"/>
    <property type="project" value="UniProtKB-KW"/>
</dbReference>
<evidence type="ECO:0000256" key="6">
    <source>
        <dbReference type="ARBA" id="ARBA00023158"/>
    </source>
</evidence>
<evidence type="ECO:0000259" key="9">
    <source>
        <dbReference type="Pfam" id="PF05183"/>
    </source>
</evidence>
<keyword evidence="4 8" id="KW-0548">Nucleotidyltransferase</keyword>
<dbReference type="STRING" id="155417.A0A4Q4STQ9"/>
<evidence type="ECO:0000256" key="4">
    <source>
        <dbReference type="ARBA" id="ARBA00022695"/>
    </source>
</evidence>
<organism evidence="11 12">
    <name type="scientific">Monosporascus ibericus</name>
    <dbReference type="NCBI Taxonomy" id="155417"/>
    <lineage>
        <taxon>Eukaryota</taxon>
        <taxon>Fungi</taxon>
        <taxon>Dikarya</taxon>
        <taxon>Ascomycota</taxon>
        <taxon>Pezizomycotina</taxon>
        <taxon>Sordariomycetes</taxon>
        <taxon>Xylariomycetidae</taxon>
        <taxon>Xylariales</taxon>
        <taxon>Xylariales incertae sedis</taxon>
        <taxon>Monosporascus</taxon>
    </lineage>
</organism>
<dbReference type="CDD" id="cd00590">
    <property type="entry name" value="RRM_SF"/>
    <property type="match status" value="1"/>
</dbReference>
<dbReference type="EMBL" id="QJNU01001063">
    <property type="protein sequence ID" value="RYO80217.1"/>
    <property type="molecule type" value="Genomic_DNA"/>
</dbReference>
<proteinExistence type="inferred from homology"/>
<accession>A0A4Q4STQ9</accession>
<evidence type="ECO:0000256" key="5">
    <source>
        <dbReference type="ARBA" id="ARBA00022884"/>
    </source>
</evidence>
<gene>
    <name evidence="11" type="ORF">DL764_009924</name>
</gene>
<protein>
    <recommendedName>
        <fullName evidence="8">RNA-dependent RNA polymerase</fullName>
        <ecNumber evidence="8">2.7.7.48</ecNumber>
    </recommendedName>
</protein>
<comment type="caution">
    <text evidence="11">The sequence shown here is derived from an EMBL/GenBank/DDBJ whole genome shotgun (WGS) entry which is preliminary data.</text>
</comment>
<dbReference type="Pfam" id="PF26253">
    <property type="entry name" value="RdRP_head"/>
    <property type="match status" value="1"/>
</dbReference>